<dbReference type="PROSITE" id="PS50850">
    <property type="entry name" value="MFS"/>
    <property type="match status" value="1"/>
</dbReference>
<accession>A0ABR3QE80</accession>
<dbReference type="InterPro" id="IPR036259">
    <property type="entry name" value="MFS_trans_sf"/>
</dbReference>
<feature type="transmembrane region" description="Helical" evidence="5">
    <location>
        <begin position="324"/>
        <end position="344"/>
    </location>
</feature>
<gene>
    <name evidence="7" type="primary">GIT2_1</name>
    <name evidence="7" type="ORF">Q8F55_000711</name>
</gene>
<evidence type="ECO:0000256" key="5">
    <source>
        <dbReference type="SAM" id="Phobius"/>
    </source>
</evidence>
<feature type="transmembrane region" description="Helical" evidence="5">
    <location>
        <begin position="350"/>
        <end position="371"/>
    </location>
</feature>
<feature type="transmembrane region" description="Helical" evidence="5">
    <location>
        <begin position="392"/>
        <end position="411"/>
    </location>
</feature>
<feature type="transmembrane region" description="Helical" evidence="5">
    <location>
        <begin position="205"/>
        <end position="228"/>
    </location>
</feature>
<evidence type="ECO:0000259" key="6">
    <source>
        <dbReference type="PROSITE" id="PS50850"/>
    </source>
</evidence>
<proteinExistence type="predicted"/>
<dbReference type="SUPFAM" id="SSF103473">
    <property type="entry name" value="MFS general substrate transporter"/>
    <property type="match status" value="1"/>
</dbReference>
<dbReference type="RefSeq" id="XP_069212906.1">
    <property type="nucleotide sequence ID" value="XM_069349362.1"/>
</dbReference>
<dbReference type="PANTHER" id="PTHR23508">
    <property type="entry name" value="CARBOXYLIC ACID TRANSPORTER PROTEIN HOMOLOG"/>
    <property type="match status" value="1"/>
</dbReference>
<comment type="subcellular location">
    <subcellularLocation>
        <location evidence="1">Membrane</location>
        <topology evidence="1">Multi-pass membrane protein</topology>
    </subcellularLocation>
</comment>
<feature type="transmembrane region" description="Helical" evidence="5">
    <location>
        <begin position="296"/>
        <end position="317"/>
    </location>
</feature>
<dbReference type="Proteomes" id="UP001565368">
    <property type="component" value="Unassembled WGS sequence"/>
</dbReference>
<organism evidence="7 8">
    <name type="scientific">Vanrija albida</name>
    <dbReference type="NCBI Taxonomy" id="181172"/>
    <lineage>
        <taxon>Eukaryota</taxon>
        <taxon>Fungi</taxon>
        <taxon>Dikarya</taxon>
        <taxon>Basidiomycota</taxon>
        <taxon>Agaricomycotina</taxon>
        <taxon>Tremellomycetes</taxon>
        <taxon>Trichosporonales</taxon>
        <taxon>Trichosporonaceae</taxon>
        <taxon>Vanrija</taxon>
    </lineage>
</organism>
<feature type="transmembrane region" description="Helical" evidence="5">
    <location>
        <begin position="74"/>
        <end position="94"/>
    </location>
</feature>
<feature type="transmembrane region" description="Helical" evidence="5">
    <location>
        <begin position="249"/>
        <end position="267"/>
    </location>
</feature>
<evidence type="ECO:0000256" key="1">
    <source>
        <dbReference type="ARBA" id="ARBA00004141"/>
    </source>
</evidence>
<feature type="transmembrane region" description="Helical" evidence="5">
    <location>
        <begin position="101"/>
        <end position="121"/>
    </location>
</feature>
<keyword evidence="4 5" id="KW-0472">Membrane</keyword>
<evidence type="ECO:0000313" key="8">
    <source>
        <dbReference type="Proteomes" id="UP001565368"/>
    </source>
</evidence>
<evidence type="ECO:0000256" key="3">
    <source>
        <dbReference type="ARBA" id="ARBA00022989"/>
    </source>
</evidence>
<name>A0ABR3QE80_9TREE</name>
<reference evidence="7 8" key="1">
    <citation type="submission" date="2023-08" db="EMBL/GenBank/DDBJ databases">
        <title>Annotated Genome Sequence of Vanrija albida AlHP1.</title>
        <authorList>
            <person name="Herzog R."/>
        </authorList>
    </citation>
    <scope>NUCLEOTIDE SEQUENCE [LARGE SCALE GENOMIC DNA]</scope>
    <source>
        <strain evidence="7 8">AlHP1</strain>
    </source>
</reference>
<dbReference type="Gene3D" id="1.20.1250.20">
    <property type="entry name" value="MFS general substrate transporter like domains"/>
    <property type="match status" value="1"/>
</dbReference>
<dbReference type="Pfam" id="PF07690">
    <property type="entry name" value="MFS_1"/>
    <property type="match status" value="1"/>
</dbReference>
<feature type="domain" description="Major facilitator superfamily (MFS) profile" evidence="6">
    <location>
        <begin position="34"/>
        <end position="453"/>
    </location>
</feature>
<feature type="transmembrane region" description="Helical" evidence="5">
    <location>
        <begin position="171"/>
        <end position="199"/>
    </location>
</feature>
<protein>
    <submittedName>
        <fullName evidence="7">Glycerophosphoinositol permease</fullName>
    </submittedName>
</protein>
<dbReference type="InterPro" id="IPR011701">
    <property type="entry name" value="MFS"/>
</dbReference>
<comment type="caution">
    <text evidence="7">The sequence shown here is derived from an EMBL/GenBank/DDBJ whole genome shotgun (WGS) entry which is preliminary data.</text>
</comment>
<evidence type="ECO:0000256" key="2">
    <source>
        <dbReference type="ARBA" id="ARBA00022692"/>
    </source>
</evidence>
<keyword evidence="3 5" id="KW-1133">Transmembrane helix</keyword>
<dbReference type="PANTHER" id="PTHR23508:SF10">
    <property type="entry name" value="CARBOXYLIC ACID TRANSPORTER PROTEIN HOMOLOG"/>
    <property type="match status" value="1"/>
</dbReference>
<feature type="transmembrane region" description="Helical" evidence="5">
    <location>
        <begin position="431"/>
        <end position="449"/>
    </location>
</feature>
<dbReference type="EMBL" id="JBBXJM010000001">
    <property type="protein sequence ID" value="KAL1412962.1"/>
    <property type="molecule type" value="Genomic_DNA"/>
</dbReference>
<keyword evidence="8" id="KW-1185">Reference proteome</keyword>
<evidence type="ECO:0000313" key="7">
    <source>
        <dbReference type="EMBL" id="KAL1412962.1"/>
    </source>
</evidence>
<dbReference type="InterPro" id="IPR020846">
    <property type="entry name" value="MFS_dom"/>
</dbReference>
<sequence>MAEKTDHLDDTKGTAVRDAPAPEAKRFKLGSVGTIFASGSAMFSDGYANAAIGPVNNILSILYPAYMTKHNKSILSAIAFAGIIIGQLSFGYISDKVGRKIGMLICTSLIFVFMILSACSAGPNPQVLINCLIAFRFFAGIGIGGEYPSGSVAAAEATENSDIKKTRQQRLFVWATNTMLDFAFAIAWFVALVLLWIFGMHHLRAVWRGVLLLGAIPPLVLLIARLFMDEPEAYKRNSMRHTRIPYWLIIKRYWLKLLAVSITWFIYDWITYPFGIYAGTITAKAVGDSATLYQTLGWGCLINAFYIPGTVVGSFVSDYIGPKYAMITGLLLQAVFGFALSGAYNQLTSHGSIAGFAVMYGLFLSFGELGPGNNLGLLASKAIGPTAARGQLYGIAAAIGKVGAFIGTYTFPNIQADFDKRGQYLSDTGLFWIGSALAIFSALITLAFIPNIKVDFMVDEDAEFREYLAANGYDISQIGEPGFTDADVASGTAHPELGK</sequence>
<evidence type="ECO:0000256" key="4">
    <source>
        <dbReference type="ARBA" id="ARBA00023136"/>
    </source>
</evidence>
<keyword evidence="2 5" id="KW-0812">Transmembrane</keyword>
<dbReference type="GeneID" id="95981754"/>